<name>A0AAD3N341_LATJO</name>
<keyword evidence="2" id="KW-1185">Reference proteome</keyword>
<sequence>MGQLDHKNKHQICALDKMTVERVSAERSECLQRIEQRALQERLEAEKRQKLDCGSVILWKQYVITVST</sequence>
<accession>A0AAD3N341</accession>
<comment type="caution">
    <text evidence="1">The sequence shown here is derived from an EMBL/GenBank/DDBJ whole genome shotgun (WGS) entry which is preliminary data.</text>
</comment>
<proteinExistence type="predicted"/>
<dbReference type="EMBL" id="BRZM01000073">
    <property type="protein sequence ID" value="GLD64913.1"/>
    <property type="molecule type" value="Genomic_DNA"/>
</dbReference>
<protein>
    <submittedName>
        <fullName evidence="1">Ankyrin repeat domain-containing protein 6-like isoform X1</fullName>
    </submittedName>
</protein>
<evidence type="ECO:0000313" key="2">
    <source>
        <dbReference type="Proteomes" id="UP001279410"/>
    </source>
</evidence>
<organism evidence="1 2">
    <name type="scientific">Lates japonicus</name>
    <name type="common">Japanese lates</name>
    <dbReference type="NCBI Taxonomy" id="270547"/>
    <lineage>
        <taxon>Eukaryota</taxon>
        <taxon>Metazoa</taxon>
        <taxon>Chordata</taxon>
        <taxon>Craniata</taxon>
        <taxon>Vertebrata</taxon>
        <taxon>Euteleostomi</taxon>
        <taxon>Actinopterygii</taxon>
        <taxon>Neopterygii</taxon>
        <taxon>Teleostei</taxon>
        <taxon>Neoteleostei</taxon>
        <taxon>Acanthomorphata</taxon>
        <taxon>Carangaria</taxon>
        <taxon>Carangaria incertae sedis</taxon>
        <taxon>Centropomidae</taxon>
        <taxon>Lates</taxon>
    </lineage>
</organism>
<dbReference type="Proteomes" id="UP001279410">
    <property type="component" value="Unassembled WGS sequence"/>
</dbReference>
<evidence type="ECO:0000313" key="1">
    <source>
        <dbReference type="EMBL" id="GLD64913.1"/>
    </source>
</evidence>
<gene>
    <name evidence="1" type="ORF">AKAME5_001642100</name>
</gene>
<reference evidence="1" key="1">
    <citation type="submission" date="2022-08" db="EMBL/GenBank/DDBJ databases">
        <title>Genome sequencing of akame (Lates japonicus).</title>
        <authorList>
            <person name="Hashiguchi Y."/>
            <person name="Takahashi H."/>
        </authorList>
    </citation>
    <scope>NUCLEOTIDE SEQUENCE</scope>
    <source>
        <strain evidence="1">Kochi</strain>
    </source>
</reference>
<dbReference type="AlphaFoldDB" id="A0AAD3N341"/>